<proteinExistence type="predicted"/>
<name>A0A4V2K9E6_9APHY</name>
<feature type="region of interest" description="Disordered" evidence="1">
    <location>
        <begin position="79"/>
        <end position="108"/>
    </location>
</feature>
<evidence type="ECO:0000313" key="2">
    <source>
        <dbReference type="EMBL" id="TBU63578.1"/>
    </source>
</evidence>
<evidence type="ECO:0000313" key="3">
    <source>
        <dbReference type="Proteomes" id="UP000292082"/>
    </source>
</evidence>
<dbReference type="Proteomes" id="UP000292082">
    <property type="component" value="Unassembled WGS sequence"/>
</dbReference>
<gene>
    <name evidence="2" type="ORF">BD310DRAFT_808557</name>
</gene>
<keyword evidence="3" id="KW-1185">Reference proteome</keyword>
<dbReference type="EMBL" id="ML145089">
    <property type="protein sequence ID" value="TBU63578.1"/>
    <property type="molecule type" value="Genomic_DNA"/>
</dbReference>
<sequence>MMWKFVHEAWFFKDRLSVVQGEAVPRHYGVWCGKAEWGAELAISIMQFGGYSYLRYFRDTALGKLSFERMRPCTRLELRSTTSRKRRSSSFTTGRRRKPSLSTSVMPMSNTSAARGSIWIQSYPGPLAGQFSFTCVKHTHPSCHRSEYLG</sequence>
<organism evidence="2 3">
    <name type="scientific">Dichomitus squalens</name>
    <dbReference type="NCBI Taxonomy" id="114155"/>
    <lineage>
        <taxon>Eukaryota</taxon>
        <taxon>Fungi</taxon>
        <taxon>Dikarya</taxon>
        <taxon>Basidiomycota</taxon>
        <taxon>Agaricomycotina</taxon>
        <taxon>Agaricomycetes</taxon>
        <taxon>Polyporales</taxon>
        <taxon>Polyporaceae</taxon>
        <taxon>Dichomitus</taxon>
    </lineage>
</organism>
<accession>A0A4V2K9E6</accession>
<protein>
    <submittedName>
        <fullName evidence="2">Uncharacterized protein</fullName>
    </submittedName>
</protein>
<dbReference type="AlphaFoldDB" id="A0A4V2K9E6"/>
<evidence type="ECO:0000256" key="1">
    <source>
        <dbReference type="SAM" id="MobiDB-lite"/>
    </source>
</evidence>
<reference evidence="2 3" key="1">
    <citation type="submission" date="2019-01" db="EMBL/GenBank/DDBJ databases">
        <title>Draft genome sequences of three monokaryotic isolates of the white-rot basidiomycete fungus Dichomitus squalens.</title>
        <authorList>
            <consortium name="DOE Joint Genome Institute"/>
            <person name="Lopez S.C."/>
            <person name="Andreopoulos B."/>
            <person name="Pangilinan J."/>
            <person name="Lipzen A."/>
            <person name="Riley R."/>
            <person name="Ahrendt S."/>
            <person name="Ng V."/>
            <person name="Barry K."/>
            <person name="Daum C."/>
            <person name="Grigoriev I.V."/>
            <person name="Hilden K.S."/>
            <person name="Makela M.R."/>
            <person name="de Vries R.P."/>
        </authorList>
    </citation>
    <scope>NUCLEOTIDE SEQUENCE [LARGE SCALE GENOMIC DNA]</scope>
    <source>
        <strain evidence="2 3">CBS 464.89</strain>
    </source>
</reference>
<feature type="compositionally biased region" description="Basic residues" evidence="1">
    <location>
        <begin position="82"/>
        <end position="99"/>
    </location>
</feature>